<evidence type="ECO:0000313" key="2">
    <source>
        <dbReference type="EMBL" id="KAG1897886.1"/>
    </source>
</evidence>
<gene>
    <name evidence="2" type="ORF">F5891DRAFT_1046564</name>
</gene>
<dbReference type="GeneID" id="64656601"/>
<proteinExistence type="predicted"/>
<sequence length="289" mass="32248">MLFTQSNAQRKFMDLIFERTTKYPNWDPPAEIPVGSYGKIDKATGNFIPKGSIYSNDFQSLLRRVGIDPESDEHRPKDCPEESEFTAWSKNVRRLELNVESHAGVPGIATATIKGTWQFRRGTTGAILIMNKPRIKTISQDVLGKLSSIEFLKSVHLVIKVFYCPAYTLYLSDKSGENINIALLSSAPVVAPLGTLGATAEVKWWSDAQAGLTRSGSMPDHCFTPLYELKHPRYSRAGRRSSISPERTGEDLWVTPHLPWTSLDEDGQEPPVFIDNDQDSSDSEEESGL</sequence>
<comment type="caution">
    <text evidence="2">The sequence shown here is derived from an EMBL/GenBank/DDBJ whole genome shotgun (WGS) entry which is preliminary data.</text>
</comment>
<dbReference type="RefSeq" id="XP_041223462.1">
    <property type="nucleotide sequence ID" value="XM_041362303.1"/>
</dbReference>
<reference evidence="2" key="1">
    <citation type="journal article" date="2020" name="New Phytol.">
        <title>Comparative genomics reveals dynamic genome evolution in host specialist ectomycorrhizal fungi.</title>
        <authorList>
            <person name="Lofgren L.A."/>
            <person name="Nguyen N.H."/>
            <person name="Vilgalys R."/>
            <person name="Ruytinx J."/>
            <person name="Liao H.L."/>
            <person name="Branco S."/>
            <person name="Kuo A."/>
            <person name="LaButti K."/>
            <person name="Lipzen A."/>
            <person name="Andreopoulos W."/>
            <person name="Pangilinan J."/>
            <person name="Riley R."/>
            <person name="Hundley H."/>
            <person name="Na H."/>
            <person name="Barry K."/>
            <person name="Grigoriev I.V."/>
            <person name="Stajich J.E."/>
            <person name="Kennedy P.G."/>
        </authorList>
    </citation>
    <scope>NUCLEOTIDE SEQUENCE</scope>
    <source>
        <strain evidence="2">FC203</strain>
    </source>
</reference>
<name>A0AAD4E268_9AGAM</name>
<evidence type="ECO:0000256" key="1">
    <source>
        <dbReference type="SAM" id="MobiDB-lite"/>
    </source>
</evidence>
<dbReference type="EMBL" id="JABBWK010000043">
    <property type="protein sequence ID" value="KAG1897886.1"/>
    <property type="molecule type" value="Genomic_DNA"/>
</dbReference>
<accession>A0AAD4E268</accession>
<keyword evidence="3" id="KW-1185">Reference proteome</keyword>
<protein>
    <submittedName>
        <fullName evidence="2">Uncharacterized protein</fullName>
    </submittedName>
</protein>
<dbReference type="Proteomes" id="UP001195769">
    <property type="component" value="Unassembled WGS sequence"/>
</dbReference>
<dbReference type="AlphaFoldDB" id="A0AAD4E268"/>
<evidence type="ECO:0000313" key="3">
    <source>
        <dbReference type="Proteomes" id="UP001195769"/>
    </source>
</evidence>
<feature type="region of interest" description="Disordered" evidence="1">
    <location>
        <begin position="254"/>
        <end position="289"/>
    </location>
</feature>
<organism evidence="2 3">
    <name type="scientific">Suillus fuscotomentosus</name>
    <dbReference type="NCBI Taxonomy" id="1912939"/>
    <lineage>
        <taxon>Eukaryota</taxon>
        <taxon>Fungi</taxon>
        <taxon>Dikarya</taxon>
        <taxon>Basidiomycota</taxon>
        <taxon>Agaricomycotina</taxon>
        <taxon>Agaricomycetes</taxon>
        <taxon>Agaricomycetidae</taxon>
        <taxon>Boletales</taxon>
        <taxon>Suillineae</taxon>
        <taxon>Suillaceae</taxon>
        <taxon>Suillus</taxon>
    </lineage>
</organism>
<feature type="compositionally biased region" description="Acidic residues" evidence="1">
    <location>
        <begin position="276"/>
        <end position="289"/>
    </location>
</feature>